<dbReference type="OrthoDB" id="1805505at2"/>
<dbReference type="STRING" id="52694.ACWI_16300"/>
<name>A0A1F2PJE5_9FIRM</name>
<reference evidence="1 2" key="1">
    <citation type="submission" date="2015-09" db="EMBL/GenBank/DDBJ databases">
        <title>Genome sequence of Acetobacterium wieringae DSM 1911.</title>
        <authorList>
            <person name="Poehlein A."/>
            <person name="Bengelsdorf F.R."/>
            <person name="Schiel-Bengelsdorf B."/>
            <person name="Duerre P."/>
            <person name="Daniel R."/>
        </authorList>
    </citation>
    <scope>NUCLEOTIDE SEQUENCE [LARGE SCALE GENOMIC DNA]</scope>
    <source>
        <strain evidence="1 2">DSM 1911</strain>
    </source>
</reference>
<dbReference type="EMBL" id="LKEU01000027">
    <property type="protein sequence ID" value="OFV71044.1"/>
    <property type="molecule type" value="Genomic_DNA"/>
</dbReference>
<dbReference type="Proteomes" id="UP000176244">
    <property type="component" value="Unassembled WGS sequence"/>
</dbReference>
<dbReference type="GO" id="GO:0008705">
    <property type="term" value="F:methionine synthase activity"/>
    <property type="evidence" value="ECO:0007669"/>
    <property type="project" value="InterPro"/>
</dbReference>
<protein>
    <submittedName>
        <fullName evidence="1">Vitamin B12 dependent methionine synthase, activation domain</fullName>
    </submittedName>
</protein>
<gene>
    <name evidence="1" type="ORF">ACWI_16300</name>
</gene>
<organism evidence="1 2">
    <name type="scientific">Acetobacterium wieringae</name>
    <dbReference type="NCBI Taxonomy" id="52694"/>
    <lineage>
        <taxon>Bacteria</taxon>
        <taxon>Bacillati</taxon>
        <taxon>Bacillota</taxon>
        <taxon>Clostridia</taxon>
        <taxon>Eubacteriales</taxon>
        <taxon>Eubacteriaceae</taxon>
        <taxon>Acetobacterium</taxon>
    </lineage>
</organism>
<dbReference type="AlphaFoldDB" id="A0A1F2PJE5"/>
<evidence type="ECO:0000313" key="2">
    <source>
        <dbReference type="Proteomes" id="UP000176244"/>
    </source>
</evidence>
<sequence>MLTKKHIFTIPKAELTQVYTYFKKHTNIDYPNVPKKYVTPVTSAYDFLAEDLEIDIVLQSFDLSAIQEDRVILQNGEHFSGKMPGRILENSEKVICFVSSIKNFDAKSQILNDSMESYFFDIWGTSFIENAQSWLKDYISNGLSELKLKRTHVWNPGQHQFELNNQRSIFKLLNPEDIGIQLSPSMKMTPIKSISGIMGVIKHDEINDLNPCDFCSLHKTCRVSKSTCS</sequence>
<dbReference type="SUPFAM" id="SSF56507">
    <property type="entry name" value="Methionine synthase activation domain-like"/>
    <property type="match status" value="1"/>
</dbReference>
<evidence type="ECO:0000313" key="1">
    <source>
        <dbReference type="EMBL" id="OFV71044.1"/>
    </source>
</evidence>
<proteinExistence type="predicted"/>
<dbReference type="RefSeq" id="WP_070370934.1">
    <property type="nucleotide sequence ID" value="NZ_LKEU01000027.1"/>
</dbReference>
<dbReference type="Gene3D" id="3.40.109.40">
    <property type="match status" value="1"/>
</dbReference>
<dbReference type="InterPro" id="IPR037010">
    <property type="entry name" value="VitB12-dep_Met_synth_activ_sf"/>
</dbReference>
<accession>A0A1F2PJE5</accession>
<comment type="caution">
    <text evidence="1">The sequence shown here is derived from an EMBL/GenBank/DDBJ whole genome shotgun (WGS) entry which is preliminary data.</text>
</comment>